<dbReference type="PRINTS" id="PR00039">
    <property type="entry name" value="HTHLYSR"/>
</dbReference>
<dbReference type="CDD" id="cd05466">
    <property type="entry name" value="PBP2_LTTR_substrate"/>
    <property type="match status" value="1"/>
</dbReference>
<sequence length="314" mass="34792">MKLHQLAALRAVHETGSLLAAAGKMNLSQPAISRAIIDLEEELGVLLLERTARGAVLTPFGHTVLKRAQKISQEIDGIRNDAQLQRNALCQHLVLAITPPAATRRLAEALAQLTSVWPGIALDIRELRSAQIVEGLRQGHIDMGIFPWYSPHAGSRQFNTLPLYALKVALAARMAYSCPPRPNIKQLHGMPWLVLDPLPNAWSFISCFFHQYGLCAPEKIVNCISLEMYIGMAERLDAVSVWTEAGFAILEKQIQKGTMKKLAFAGEIPNATVCVCWPKTRPLSPAMKYFLKLLQERPPETSDATELAFLSHFN</sequence>
<reference evidence="6" key="1">
    <citation type="submission" date="2021-01" db="EMBL/GenBank/DDBJ databases">
        <title>Intestinitalea alba gen. nov., sp. nov., a novel genus of the family Enterobacteriaceae, isolated from the gut of the plastic-eating mealworm Tenebrio molitor L.</title>
        <authorList>
            <person name="Yang Y."/>
        </authorList>
    </citation>
    <scope>NUCLEOTIDE SEQUENCE</scope>
    <source>
        <strain evidence="6">BIT-L3</strain>
    </source>
</reference>
<evidence type="ECO:0000256" key="1">
    <source>
        <dbReference type="ARBA" id="ARBA00009437"/>
    </source>
</evidence>
<dbReference type="Proteomes" id="UP000659047">
    <property type="component" value="Unassembled WGS sequence"/>
</dbReference>
<accession>A0A8K0V7J2</accession>
<gene>
    <name evidence="6" type="ORF">JJB97_14550</name>
</gene>
<comment type="similarity">
    <text evidence="1">Belongs to the LysR transcriptional regulatory family.</text>
</comment>
<organism evidence="6 7">
    <name type="scientific">Tenebrionibacter intestinalis</name>
    <dbReference type="NCBI Taxonomy" id="2799638"/>
    <lineage>
        <taxon>Bacteria</taxon>
        <taxon>Pseudomonadati</taxon>
        <taxon>Pseudomonadota</taxon>
        <taxon>Gammaproteobacteria</taxon>
        <taxon>Enterobacterales</taxon>
        <taxon>Enterobacteriaceae</taxon>
        <taxon>Tenebrionibacter/Tenebrionicola group</taxon>
        <taxon>Tenebrionibacter</taxon>
    </lineage>
</organism>
<evidence type="ECO:0000256" key="2">
    <source>
        <dbReference type="ARBA" id="ARBA00023015"/>
    </source>
</evidence>
<dbReference type="AlphaFoldDB" id="A0A8K0V7J2"/>
<dbReference type="Gene3D" id="3.40.190.290">
    <property type="match status" value="1"/>
</dbReference>
<dbReference type="InterPro" id="IPR036388">
    <property type="entry name" value="WH-like_DNA-bd_sf"/>
</dbReference>
<evidence type="ECO:0000313" key="6">
    <source>
        <dbReference type="EMBL" id="MBK4716525.1"/>
    </source>
</evidence>
<evidence type="ECO:0000313" key="7">
    <source>
        <dbReference type="Proteomes" id="UP000659047"/>
    </source>
</evidence>
<evidence type="ECO:0000256" key="4">
    <source>
        <dbReference type="ARBA" id="ARBA00023163"/>
    </source>
</evidence>
<feature type="domain" description="HTH lysR-type" evidence="5">
    <location>
        <begin position="1"/>
        <end position="58"/>
    </location>
</feature>
<dbReference type="EMBL" id="JAEPBH010000042">
    <property type="protein sequence ID" value="MBK4716525.1"/>
    <property type="molecule type" value="Genomic_DNA"/>
</dbReference>
<dbReference type="InterPro" id="IPR036390">
    <property type="entry name" value="WH_DNA-bd_sf"/>
</dbReference>
<dbReference type="Pfam" id="PF03466">
    <property type="entry name" value="LysR_substrate"/>
    <property type="match status" value="1"/>
</dbReference>
<dbReference type="Pfam" id="PF00126">
    <property type="entry name" value="HTH_1"/>
    <property type="match status" value="1"/>
</dbReference>
<dbReference type="PROSITE" id="PS50931">
    <property type="entry name" value="HTH_LYSR"/>
    <property type="match status" value="1"/>
</dbReference>
<keyword evidence="2" id="KW-0805">Transcription regulation</keyword>
<proteinExistence type="inferred from homology"/>
<dbReference type="GO" id="GO:0003700">
    <property type="term" value="F:DNA-binding transcription factor activity"/>
    <property type="evidence" value="ECO:0007669"/>
    <property type="project" value="InterPro"/>
</dbReference>
<dbReference type="PANTHER" id="PTHR30126">
    <property type="entry name" value="HTH-TYPE TRANSCRIPTIONAL REGULATOR"/>
    <property type="match status" value="1"/>
</dbReference>
<dbReference type="FunFam" id="1.10.10.10:FF:000001">
    <property type="entry name" value="LysR family transcriptional regulator"/>
    <property type="match status" value="1"/>
</dbReference>
<comment type="caution">
    <text evidence="6">The sequence shown here is derived from an EMBL/GenBank/DDBJ whole genome shotgun (WGS) entry which is preliminary data.</text>
</comment>
<keyword evidence="7" id="KW-1185">Reference proteome</keyword>
<dbReference type="GO" id="GO:0000976">
    <property type="term" value="F:transcription cis-regulatory region binding"/>
    <property type="evidence" value="ECO:0007669"/>
    <property type="project" value="TreeGrafter"/>
</dbReference>
<dbReference type="SUPFAM" id="SSF46785">
    <property type="entry name" value="Winged helix' DNA-binding domain"/>
    <property type="match status" value="1"/>
</dbReference>
<keyword evidence="4" id="KW-0804">Transcription</keyword>
<keyword evidence="3" id="KW-0238">DNA-binding</keyword>
<dbReference type="InterPro" id="IPR005119">
    <property type="entry name" value="LysR_subst-bd"/>
</dbReference>
<evidence type="ECO:0000256" key="3">
    <source>
        <dbReference type="ARBA" id="ARBA00023125"/>
    </source>
</evidence>
<dbReference type="PANTHER" id="PTHR30126:SF40">
    <property type="entry name" value="HTH-TYPE TRANSCRIPTIONAL REGULATOR GLTR"/>
    <property type="match status" value="1"/>
</dbReference>
<name>A0A8K0V7J2_9ENTR</name>
<dbReference type="Gene3D" id="1.10.10.10">
    <property type="entry name" value="Winged helix-like DNA-binding domain superfamily/Winged helix DNA-binding domain"/>
    <property type="match status" value="1"/>
</dbReference>
<dbReference type="InterPro" id="IPR000847">
    <property type="entry name" value="LysR_HTH_N"/>
</dbReference>
<protein>
    <submittedName>
        <fullName evidence="6">LysR family transcriptional regulator</fullName>
    </submittedName>
</protein>
<evidence type="ECO:0000259" key="5">
    <source>
        <dbReference type="PROSITE" id="PS50931"/>
    </source>
</evidence>
<dbReference type="SUPFAM" id="SSF53850">
    <property type="entry name" value="Periplasmic binding protein-like II"/>
    <property type="match status" value="1"/>
</dbReference>
<dbReference type="RefSeq" id="WP_238714732.1">
    <property type="nucleotide sequence ID" value="NZ_JAEPBH010000042.1"/>
</dbReference>